<dbReference type="EMBL" id="MFLW01000016">
    <property type="protein sequence ID" value="OGG78301.1"/>
    <property type="molecule type" value="Genomic_DNA"/>
</dbReference>
<evidence type="ECO:0000313" key="2">
    <source>
        <dbReference type="Proteomes" id="UP000178811"/>
    </source>
</evidence>
<sequence>MKVCFACSTSELEIRKDTYRKICALIKEMGNTITRDWLEEAIRVVENKTLDTLDREEVYNKVLGSILASDVMVIEGTVASFSVGHQVTLALSKSKPTLFLVKKKTLNKKHGKLKDSFLSGITSPLLTVAEYDDSNLADILNDFLNNNGGKPIVKFNIVLTKEIENYLNWASFTHKLNKSEFIRNLILKHMRNEDEQYQKYSSHNSL</sequence>
<dbReference type="AlphaFoldDB" id="A0A1F6EXE1"/>
<evidence type="ECO:0000313" key="1">
    <source>
        <dbReference type="EMBL" id="OGG78301.1"/>
    </source>
</evidence>
<reference evidence="1 2" key="1">
    <citation type="journal article" date="2016" name="Nat. Commun.">
        <title>Thousands of microbial genomes shed light on interconnected biogeochemical processes in an aquifer system.</title>
        <authorList>
            <person name="Anantharaman K."/>
            <person name="Brown C.T."/>
            <person name="Hug L.A."/>
            <person name="Sharon I."/>
            <person name="Castelle C.J."/>
            <person name="Probst A.J."/>
            <person name="Thomas B.C."/>
            <person name="Singh A."/>
            <person name="Wilkins M.J."/>
            <person name="Karaoz U."/>
            <person name="Brodie E.L."/>
            <person name="Williams K.H."/>
            <person name="Hubbard S.S."/>
            <person name="Banfield J.F."/>
        </authorList>
    </citation>
    <scope>NUCLEOTIDE SEQUENCE [LARGE SCALE GENOMIC DNA]</scope>
</reference>
<comment type="caution">
    <text evidence="1">The sequence shown here is derived from an EMBL/GenBank/DDBJ whole genome shotgun (WGS) entry which is preliminary data.</text>
</comment>
<proteinExistence type="predicted"/>
<protein>
    <recommendedName>
        <fullName evidence="3">Ribbon-helix-helix protein CopG domain-containing protein</fullName>
    </recommendedName>
</protein>
<accession>A0A1F6EXE1</accession>
<dbReference type="Proteomes" id="UP000178811">
    <property type="component" value="Unassembled WGS sequence"/>
</dbReference>
<name>A0A1F6EXE1_9BACT</name>
<dbReference type="Gene3D" id="3.40.50.450">
    <property type="match status" value="1"/>
</dbReference>
<organism evidence="1 2">
    <name type="scientific">Candidatus Kaiserbacteria bacterium RIFCSPLOWO2_01_FULL_52_12b</name>
    <dbReference type="NCBI Taxonomy" id="1798509"/>
    <lineage>
        <taxon>Bacteria</taxon>
        <taxon>Candidatus Kaiseribacteriota</taxon>
    </lineage>
</organism>
<evidence type="ECO:0008006" key="3">
    <source>
        <dbReference type="Google" id="ProtNLM"/>
    </source>
</evidence>
<gene>
    <name evidence="1" type="ORF">A3A36_03055</name>
</gene>